<keyword evidence="2" id="KW-1185">Reference proteome</keyword>
<reference evidence="1 2" key="1">
    <citation type="submission" date="2024-05" db="EMBL/GenBank/DDBJ databases">
        <title>Microbispora sp.ZYX-F-249.</title>
        <authorList>
            <person name="Xie H."/>
        </authorList>
    </citation>
    <scope>NUCLEOTIDE SEQUENCE [LARGE SCALE GENOMIC DNA]</scope>
    <source>
        <strain evidence="1 2">ZYX-F-249</strain>
    </source>
</reference>
<comment type="caution">
    <text evidence="1">The sequence shown here is derived from an EMBL/GenBank/DDBJ whole genome shotgun (WGS) entry which is preliminary data.</text>
</comment>
<accession>A0ABV0B0G0</accession>
<proteinExistence type="predicted"/>
<dbReference type="RefSeq" id="WP_346230826.1">
    <property type="nucleotide sequence ID" value="NZ_JBDJAW010000067.1"/>
</dbReference>
<dbReference type="EMBL" id="JBDJAW010000067">
    <property type="protein sequence ID" value="MEN3540988.1"/>
    <property type="molecule type" value="Genomic_DNA"/>
</dbReference>
<evidence type="ECO:0000313" key="1">
    <source>
        <dbReference type="EMBL" id="MEN3540988.1"/>
    </source>
</evidence>
<evidence type="ECO:0000313" key="2">
    <source>
        <dbReference type="Proteomes" id="UP001447516"/>
    </source>
</evidence>
<gene>
    <name evidence="1" type="ORF">AAH991_38145</name>
</gene>
<dbReference type="Proteomes" id="UP001447516">
    <property type="component" value="Unassembled WGS sequence"/>
</dbReference>
<name>A0ABV0B0G0_9ACTN</name>
<protein>
    <submittedName>
        <fullName evidence="1">Uncharacterized protein</fullName>
    </submittedName>
</protein>
<organism evidence="1 2">
    <name type="scientific">Microbispora maris</name>
    <dbReference type="NCBI Taxonomy" id="3144104"/>
    <lineage>
        <taxon>Bacteria</taxon>
        <taxon>Bacillati</taxon>
        <taxon>Actinomycetota</taxon>
        <taxon>Actinomycetes</taxon>
        <taxon>Streptosporangiales</taxon>
        <taxon>Streptosporangiaceae</taxon>
        <taxon>Microbispora</taxon>
    </lineage>
</organism>
<sequence>MPRPLVYDPDLVASVRDDLSYLAESWKQPITEASVRRESGVLRRLLLDEHSTLQQCRKMLGLKGEAHIQAFDLKEELGSSYNNVRVAFAGGAQVGDAVLALNIASFAPLPPASFKIQRYPLSGYMQAPAIVIMGKPVTRRLLVRYVANKLGGVHYDRRRGNTPEDILFTVLDKNRGDLIVHGIDIVYYEVLAIGQHLLRSPGVAQLLPDPDMLKDVPGLEEIRAAFHSGTS</sequence>